<comment type="caution">
    <text evidence="2">The sequence shown here is derived from an EMBL/GenBank/DDBJ whole genome shotgun (WGS) entry which is preliminary data.</text>
</comment>
<dbReference type="EMBL" id="BKCJ011532992">
    <property type="protein sequence ID" value="GFD40401.1"/>
    <property type="molecule type" value="Genomic_DNA"/>
</dbReference>
<evidence type="ECO:0000256" key="1">
    <source>
        <dbReference type="SAM" id="MobiDB-lite"/>
    </source>
</evidence>
<proteinExistence type="predicted"/>
<feature type="non-terminal residue" evidence="2">
    <location>
        <position position="1"/>
    </location>
</feature>
<gene>
    <name evidence="2" type="ORF">Tci_912370</name>
</gene>
<accession>A0A699W6G2</accession>
<reference evidence="2" key="1">
    <citation type="journal article" date="2019" name="Sci. Rep.">
        <title>Draft genome of Tanacetum cinerariifolium, the natural source of mosquito coil.</title>
        <authorList>
            <person name="Yamashiro T."/>
            <person name="Shiraishi A."/>
            <person name="Satake H."/>
            <person name="Nakayama K."/>
        </authorList>
    </citation>
    <scope>NUCLEOTIDE SEQUENCE</scope>
</reference>
<protein>
    <submittedName>
        <fullName evidence="2">Uncharacterized protein</fullName>
    </submittedName>
</protein>
<dbReference type="AlphaFoldDB" id="A0A699W6G2"/>
<name>A0A699W6G2_TANCI</name>
<feature type="compositionally biased region" description="Low complexity" evidence="1">
    <location>
        <begin position="43"/>
        <end position="77"/>
    </location>
</feature>
<sequence>KGGDAVGSGMGRIEGDAGSGGDGICGNRDDNGVSGDDSGMYPGESVVGEAAAGSGCSSAGKTSSSTSIYSGYSGSGT</sequence>
<feature type="compositionally biased region" description="Gly residues" evidence="1">
    <location>
        <begin position="1"/>
        <end position="24"/>
    </location>
</feature>
<feature type="region of interest" description="Disordered" evidence="1">
    <location>
        <begin position="1"/>
        <end position="77"/>
    </location>
</feature>
<organism evidence="2">
    <name type="scientific">Tanacetum cinerariifolium</name>
    <name type="common">Dalmatian daisy</name>
    <name type="synonym">Chrysanthemum cinerariifolium</name>
    <dbReference type="NCBI Taxonomy" id="118510"/>
    <lineage>
        <taxon>Eukaryota</taxon>
        <taxon>Viridiplantae</taxon>
        <taxon>Streptophyta</taxon>
        <taxon>Embryophyta</taxon>
        <taxon>Tracheophyta</taxon>
        <taxon>Spermatophyta</taxon>
        <taxon>Magnoliopsida</taxon>
        <taxon>eudicotyledons</taxon>
        <taxon>Gunneridae</taxon>
        <taxon>Pentapetalae</taxon>
        <taxon>asterids</taxon>
        <taxon>campanulids</taxon>
        <taxon>Asterales</taxon>
        <taxon>Asteraceae</taxon>
        <taxon>Asteroideae</taxon>
        <taxon>Anthemideae</taxon>
        <taxon>Anthemidinae</taxon>
        <taxon>Tanacetum</taxon>
    </lineage>
</organism>
<evidence type="ECO:0000313" key="2">
    <source>
        <dbReference type="EMBL" id="GFD40401.1"/>
    </source>
</evidence>